<feature type="transmembrane region" description="Helical" evidence="1">
    <location>
        <begin position="181"/>
        <end position="206"/>
    </location>
</feature>
<keyword evidence="1" id="KW-1133">Transmembrane helix</keyword>
<name>A0ABD0KHH5_9CAEN</name>
<sequence>PDLTDLKQCIDHAHCDQQNASCVCDDGYYKASTTHCDQSKSLNDTCEPTLNDTAQCENPRASCLKPSGYSHAACVCGDDFYLSQDKSDCLIQVAAASQRVQRQRLHRVRPPPISHLLLPLTISGNHAVGAAGVRYSRAFCCCLDVNKPEKGFGLFVMEIFVCRMYVLLLDSCSPVGFMFSCGIQVLLWGSGSSVVCMFSCGIQVLLWDSGSFVGFRFSCGIQVLL</sequence>
<accession>A0ABD0KHH5</accession>
<protein>
    <submittedName>
        <fullName evidence="2">Uncharacterized protein</fullName>
    </submittedName>
</protein>
<evidence type="ECO:0000256" key="1">
    <source>
        <dbReference type="SAM" id="Phobius"/>
    </source>
</evidence>
<comment type="caution">
    <text evidence="2">The sequence shown here is derived from an EMBL/GenBank/DDBJ whole genome shotgun (WGS) entry which is preliminary data.</text>
</comment>
<proteinExistence type="predicted"/>
<keyword evidence="3" id="KW-1185">Reference proteome</keyword>
<gene>
    <name evidence="2" type="ORF">BaRGS_00022173</name>
</gene>
<organism evidence="2 3">
    <name type="scientific">Batillaria attramentaria</name>
    <dbReference type="NCBI Taxonomy" id="370345"/>
    <lineage>
        <taxon>Eukaryota</taxon>
        <taxon>Metazoa</taxon>
        <taxon>Spiralia</taxon>
        <taxon>Lophotrochozoa</taxon>
        <taxon>Mollusca</taxon>
        <taxon>Gastropoda</taxon>
        <taxon>Caenogastropoda</taxon>
        <taxon>Sorbeoconcha</taxon>
        <taxon>Cerithioidea</taxon>
        <taxon>Batillariidae</taxon>
        <taxon>Batillaria</taxon>
    </lineage>
</organism>
<reference evidence="2 3" key="1">
    <citation type="journal article" date="2023" name="Sci. Data">
        <title>Genome assembly of the Korean intertidal mud-creeper Batillaria attramentaria.</title>
        <authorList>
            <person name="Patra A.K."/>
            <person name="Ho P.T."/>
            <person name="Jun S."/>
            <person name="Lee S.J."/>
            <person name="Kim Y."/>
            <person name="Won Y.J."/>
        </authorList>
    </citation>
    <scope>NUCLEOTIDE SEQUENCE [LARGE SCALE GENOMIC DNA]</scope>
    <source>
        <strain evidence="2">Wonlab-2016</strain>
    </source>
</reference>
<dbReference type="EMBL" id="JACVVK020000177">
    <property type="protein sequence ID" value="KAK7486507.1"/>
    <property type="molecule type" value="Genomic_DNA"/>
</dbReference>
<dbReference type="Proteomes" id="UP001519460">
    <property type="component" value="Unassembled WGS sequence"/>
</dbReference>
<dbReference type="AlphaFoldDB" id="A0ABD0KHH5"/>
<evidence type="ECO:0000313" key="2">
    <source>
        <dbReference type="EMBL" id="KAK7486507.1"/>
    </source>
</evidence>
<evidence type="ECO:0000313" key="3">
    <source>
        <dbReference type="Proteomes" id="UP001519460"/>
    </source>
</evidence>
<feature type="non-terminal residue" evidence="2">
    <location>
        <position position="1"/>
    </location>
</feature>
<keyword evidence="1" id="KW-0812">Transmembrane</keyword>
<keyword evidence="1" id="KW-0472">Membrane</keyword>